<gene>
    <name evidence="2" type="ORF">CFH83_01810</name>
</gene>
<evidence type="ECO:0000313" key="2">
    <source>
        <dbReference type="EMBL" id="DAB39239.1"/>
    </source>
</evidence>
<sequence>MKKLLYWGLGSAILLQFIRPDFHNPKVDDAAALHTDAKTMSILKTSCYDCHSSETVYPWYHNVAPLSWVMSANIEEGRAALNFSHWEAIDTNVKLERLERAKKLIRNEMMPKSDYLLMHENAVLTNEDKKTLEQFFDSEIKKL</sequence>
<comment type="caution">
    <text evidence="2">The sequence shown here is derived from an EMBL/GenBank/DDBJ whole genome shotgun (WGS) entry which is preliminary data.</text>
</comment>
<dbReference type="Pfam" id="PF14376">
    <property type="entry name" value="Haem_bd"/>
    <property type="match status" value="1"/>
</dbReference>
<reference evidence="2 3" key="1">
    <citation type="journal article" date="2017" name="Front. Microbiol.">
        <title>Comparative Genomic Analysis of the Class Epsilonproteobacteria and Proposed Reclassification to Epsilonbacteraeota (phyl. nov.).</title>
        <authorList>
            <person name="Waite D.W."/>
            <person name="Vanwonterghem I."/>
            <person name="Rinke C."/>
            <person name="Parks D.H."/>
            <person name="Zhang Y."/>
            <person name="Takai K."/>
            <person name="Sievert S.M."/>
            <person name="Simon J."/>
            <person name="Campbell B.J."/>
            <person name="Hanson T.E."/>
            <person name="Woyke T."/>
            <person name="Klotz M.G."/>
            <person name="Hugenholtz P."/>
        </authorList>
    </citation>
    <scope>NUCLEOTIDE SEQUENCE [LARGE SCALE GENOMIC DNA]</scope>
    <source>
        <strain evidence="2">UBA12443</strain>
    </source>
</reference>
<protein>
    <submittedName>
        <fullName evidence="2">Cytochrome C</fullName>
    </submittedName>
</protein>
<dbReference type="SMART" id="SM01235">
    <property type="entry name" value="Haem_bd"/>
    <property type="match status" value="1"/>
</dbReference>
<dbReference type="Proteomes" id="UP000228859">
    <property type="component" value="Unassembled WGS sequence"/>
</dbReference>
<organism evidence="2 3">
    <name type="scientific">Sulfuricurvum kujiense</name>
    <dbReference type="NCBI Taxonomy" id="148813"/>
    <lineage>
        <taxon>Bacteria</taxon>
        <taxon>Pseudomonadati</taxon>
        <taxon>Campylobacterota</taxon>
        <taxon>Epsilonproteobacteria</taxon>
        <taxon>Campylobacterales</taxon>
        <taxon>Sulfurimonadaceae</taxon>
        <taxon>Sulfuricurvum</taxon>
    </lineage>
</organism>
<feature type="domain" description="Haem-binding" evidence="1">
    <location>
        <begin position="9"/>
        <end position="140"/>
    </location>
</feature>
<dbReference type="InterPro" id="IPR025992">
    <property type="entry name" value="Haem-bd"/>
</dbReference>
<dbReference type="AlphaFoldDB" id="A0A2D3WPQ1"/>
<dbReference type="EMBL" id="DLUI01000029">
    <property type="protein sequence ID" value="DAB39239.1"/>
    <property type="molecule type" value="Genomic_DNA"/>
</dbReference>
<proteinExistence type="predicted"/>
<evidence type="ECO:0000313" key="3">
    <source>
        <dbReference type="Proteomes" id="UP000228859"/>
    </source>
</evidence>
<name>A0A2D3WPQ1_9BACT</name>
<accession>A0A2D3WPQ1</accession>
<dbReference type="RefSeq" id="WP_294893967.1">
    <property type="nucleotide sequence ID" value="NZ_DLUI01000029.1"/>
</dbReference>
<evidence type="ECO:0000259" key="1">
    <source>
        <dbReference type="SMART" id="SM01235"/>
    </source>
</evidence>